<protein>
    <recommendedName>
        <fullName evidence="9">CRISPR-associated endoribonuclease Cas2</fullName>
        <ecNumber evidence="9">3.1.-.-</ecNumber>
    </recommendedName>
</protein>
<keyword evidence="6 9" id="KW-0378">Hydrolase</keyword>
<organism evidence="10 11">
    <name type="scientific">Ferroacidibacillus organovorans</name>
    <dbReference type="NCBI Taxonomy" id="1765683"/>
    <lineage>
        <taxon>Bacteria</taxon>
        <taxon>Bacillati</taxon>
        <taxon>Bacillota</taxon>
        <taxon>Bacilli</taxon>
        <taxon>Bacillales</taxon>
        <taxon>Alicyclobacillaceae</taxon>
        <taxon>Ferroacidibacillus</taxon>
    </lineage>
</organism>
<dbReference type="RefSeq" id="WP_067715484.1">
    <property type="nucleotide sequence ID" value="NZ_LPVJ01000030.1"/>
</dbReference>
<dbReference type="GO" id="GO:0004521">
    <property type="term" value="F:RNA endonuclease activity"/>
    <property type="evidence" value="ECO:0007669"/>
    <property type="project" value="InterPro"/>
</dbReference>
<dbReference type="CDD" id="cd09725">
    <property type="entry name" value="Cas2_I_II_III"/>
    <property type="match status" value="1"/>
</dbReference>
<keyword evidence="5 9" id="KW-0255">Endonuclease</keyword>
<dbReference type="OrthoDB" id="9798176at2"/>
<evidence type="ECO:0000256" key="3">
    <source>
        <dbReference type="ARBA" id="ARBA00022722"/>
    </source>
</evidence>
<comment type="cofactor">
    <cofactor evidence="1 9">
        <name>Mg(2+)</name>
        <dbReference type="ChEBI" id="CHEBI:18420"/>
    </cofactor>
</comment>
<dbReference type="GO" id="GO:0016787">
    <property type="term" value="F:hydrolase activity"/>
    <property type="evidence" value="ECO:0007669"/>
    <property type="project" value="UniProtKB-KW"/>
</dbReference>
<comment type="subunit">
    <text evidence="9">Homodimer, forms a heterotetramer with a Cas1 homodimer.</text>
</comment>
<evidence type="ECO:0000256" key="2">
    <source>
        <dbReference type="ARBA" id="ARBA00009959"/>
    </source>
</evidence>
<dbReference type="HAMAP" id="MF_01471">
    <property type="entry name" value="Cas2"/>
    <property type="match status" value="1"/>
</dbReference>
<dbReference type="Proteomes" id="UP000053557">
    <property type="component" value="Unassembled WGS sequence"/>
</dbReference>
<evidence type="ECO:0000256" key="9">
    <source>
        <dbReference type="HAMAP-Rule" id="MF_01471"/>
    </source>
</evidence>
<evidence type="ECO:0000256" key="5">
    <source>
        <dbReference type="ARBA" id="ARBA00022759"/>
    </source>
</evidence>
<feature type="binding site" evidence="9">
    <location>
        <position position="13"/>
    </location>
    <ligand>
        <name>Mg(2+)</name>
        <dbReference type="ChEBI" id="CHEBI:18420"/>
        <note>catalytic</note>
    </ligand>
</feature>
<evidence type="ECO:0000256" key="6">
    <source>
        <dbReference type="ARBA" id="ARBA00022801"/>
    </source>
</evidence>
<evidence type="ECO:0000256" key="7">
    <source>
        <dbReference type="ARBA" id="ARBA00022842"/>
    </source>
</evidence>
<dbReference type="PANTHER" id="PTHR34405">
    <property type="entry name" value="CRISPR-ASSOCIATED ENDORIBONUCLEASE CAS2"/>
    <property type="match status" value="1"/>
</dbReference>
<evidence type="ECO:0000313" key="11">
    <source>
        <dbReference type="Proteomes" id="UP000053557"/>
    </source>
</evidence>
<accession>A0A101XR59</accession>
<name>A0A101XR59_9BACL</name>
<gene>
    <name evidence="9" type="primary">cas2</name>
    <name evidence="10" type="ORF">ATW55_02825</name>
</gene>
<dbReference type="Gene3D" id="3.30.70.240">
    <property type="match status" value="1"/>
</dbReference>
<dbReference type="SUPFAM" id="SSF143430">
    <property type="entry name" value="TTP0101/SSO1404-like"/>
    <property type="match status" value="1"/>
</dbReference>
<dbReference type="AlphaFoldDB" id="A0A101XR59"/>
<dbReference type="PANTHER" id="PTHR34405:SF3">
    <property type="entry name" value="CRISPR-ASSOCIATED ENDORIBONUCLEASE CAS2 3"/>
    <property type="match status" value="1"/>
</dbReference>
<comment type="caution">
    <text evidence="10">The sequence shown here is derived from an EMBL/GenBank/DDBJ whole genome shotgun (WGS) entry which is preliminary data.</text>
</comment>
<dbReference type="EMBL" id="LPVJ01000030">
    <property type="protein sequence ID" value="KUO96027.1"/>
    <property type="molecule type" value="Genomic_DNA"/>
</dbReference>
<keyword evidence="4 9" id="KW-0479">Metal-binding</keyword>
<reference evidence="10 11" key="1">
    <citation type="submission" date="2015-12" db="EMBL/GenBank/DDBJ databases">
        <title>Draft genome sequence of Acidibacillus ferrooxidans ITV001, isolated from a chalcopyrite acid mine drainage site in Brazil.</title>
        <authorList>
            <person name="Dall'Agnol H."/>
            <person name="Nancucheo I."/>
            <person name="Johnson B."/>
            <person name="Oliveira R."/>
            <person name="Leite L."/>
            <person name="Pylro V."/>
            <person name="Nunes G.L."/>
            <person name="Tzotzos G."/>
            <person name="Fernandes G.R."/>
            <person name="Dutra J."/>
            <person name="Orellana S.C."/>
            <person name="Oliveira G."/>
        </authorList>
    </citation>
    <scope>NUCLEOTIDE SEQUENCE [LARGE SCALE GENOMIC DNA]</scope>
    <source>
        <strain evidence="11">ITV01</strain>
    </source>
</reference>
<dbReference type="GO" id="GO:0051607">
    <property type="term" value="P:defense response to virus"/>
    <property type="evidence" value="ECO:0007669"/>
    <property type="project" value="UniProtKB-UniRule"/>
</dbReference>
<keyword evidence="7 9" id="KW-0460">Magnesium</keyword>
<evidence type="ECO:0000313" key="10">
    <source>
        <dbReference type="EMBL" id="KUO96027.1"/>
    </source>
</evidence>
<dbReference type="EC" id="3.1.-.-" evidence="9"/>
<evidence type="ECO:0000256" key="1">
    <source>
        <dbReference type="ARBA" id="ARBA00001946"/>
    </source>
</evidence>
<comment type="similarity">
    <text evidence="2 9">Belongs to the CRISPR-associated endoribonuclease Cas2 protein family.</text>
</comment>
<comment type="function">
    <text evidence="9">CRISPR (clustered regularly interspaced short palindromic repeat), is an adaptive immune system that provides protection against mobile genetic elements (viruses, transposable elements and conjugative plasmids). CRISPR clusters contain sequences complementary to antecedent mobile elements and target invading nucleic acids. CRISPR clusters are transcribed and processed into CRISPR RNA (crRNA). Functions as a ssRNA-specific endoribonuclease. Involved in the integration of spacer DNA into the CRISPR cassette.</text>
</comment>
<dbReference type="InterPro" id="IPR021127">
    <property type="entry name" value="CRISPR_associated_Cas2"/>
</dbReference>
<dbReference type="NCBIfam" id="TIGR01573">
    <property type="entry name" value="cas2"/>
    <property type="match status" value="1"/>
</dbReference>
<evidence type="ECO:0000256" key="8">
    <source>
        <dbReference type="ARBA" id="ARBA00023118"/>
    </source>
</evidence>
<proteinExistence type="inferred from homology"/>
<keyword evidence="3 9" id="KW-0540">Nuclease</keyword>
<keyword evidence="8 9" id="KW-0051">Antiviral defense</keyword>
<dbReference type="GO" id="GO:0043571">
    <property type="term" value="P:maintenance of CRISPR repeat elements"/>
    <property type="evidence" value="ECO:0007669"/>
    <property type="project" value="UniProtKB-UniRule"/>
</dbReference>
<dbReference type="Pfam" id="PF09827">
    <property type="entry name" value="CRISPR_Cas2"/>
    <property type="match status" value="1"/>
</dbReference>
<evidence type="ECO:0000256" key="4">
    <source>
        <dbReference type="ARBA" id="ARBA00022723"/>
    </source>
</evidence>
<dbReference type="GO" id="GO:0046872">
    <property type="term" value="F:metal ion binding"/>
    <property type="evidence" value="ECO:0007669"/>
    <property type="project" value="UniProtKB-UniRule"/>
</dbReference>
<keyword evidence="11" id="KW-1185">Reference proteome</keyword>
<sequence length="97" mass="11664">MANGRSFYLICYDIRDQKRWRKCHKLLKAYGAPLQYSIFQCHLSKTTMSKLRWELSVIFAEEDSLLIAPIHDADVNRIVQWNVKNIIEKREDRFELF</sequence>
<dbReference type="InterPro" id="IPR019199">
    <property type="entry name" value="Virulence_VapD/CRISPR_Cas2"/>
</dbReference>